<feature type="domain" description="Phage tail fibre protein N-terminal" evidence="1">
    <location>
        <begin position="1"/>
        <end position="149"/>
    </location>
</feature>
<dbReference type="STRING" id="431943.CKL_1933"/>
<organism evidence="2 3">
    <name type="scientific">Clostridium kluyveri (strain ATCC 8527 / DSM 555 / NBRC 12016 / NCIMB 10680 / K1)</name>
    <dbReference type="NCBI Taxonomy" id="431943"/>
    <lineage>
        <taxon>Bacteria</taxon>
        <taxon>Bacillati</taxon>
        <taxon>Bacillota</taxon>
        <taxon>Clostridia</taxon>
        <taxon>Eubacteriales</taxon>
        <taxon>Clostridiaceae</taxon>
        <taxon>Clostridium</taxon>
    </lineage>
</organism>
<sequence length="1263" mass="137581">MAESFYTILTNVGKAKIANATALGTKVNFTTLKVGDSNGTYYNPTEAQEDLVHTVWQGNINSITTDLDNPNWIFIIVPIPSNVGGFTIREVGIFDDEGYMLAVGKYPETYKPQAADGSTKEITIRTILEVSNSASVTLKIDPTVTFATQEDIQELRNQIQNISFPVTKVNEKTGNVVLKASDIKTDDGTTLEEVNSNFKSHEADNETEFSNLNARINNLNTNDIQVRNEIMDVKLKLKEQTAIDFVNKTGVGFYDTFADNSNIAPETTASYDSENKRVNFPSVEPYTVKATSDYNGVALINVDKVVGVGDKIDNTNVITNVSSVNNSVTYDRATPVSVVNSGYTTSATARPQVLSNGWIVTCEFDSTGGNLYFKVSKDNGASFQALCSVLSISTTTYFAMCSYGTNIYVIFTNSTNVFKVIFDVTTVTNASQNINSIDSQTSIGAGCSIAVSSTGTLTAAWCSKNSNYSNTNNIRSAKSIDGGITWTKQDGTSGVDQVTVRGATTLGYVNPYVQYDKNNSPIIFSSYDCSAYKILAQIYNGSSWSEKTAYTAESTSYTQAHPTATLQKYGTNAGRIWVVWHGLDNTDTSVFNIYLSYSDDNGISWSSKQKLTSGNSYEQAYPSITSDINGYVYILWHGVNSAVSTSYKQIKQIIWNGSSWSSLISVTSVTTNQCLYPSTCDNYNNFTNPITIWQDSQNTRVAFYGKWTIGTITYDITLTDPVTVSENEELLIYPIEKMLKMKDEAFDTFNDLDLSLYVDKINKATIKGAVDNSTTVITGATDKTLTAGDKLLMDGVLNEVLNATGNFITNTVTDATVVNQAYDTSGNGGRKLVRLSNGWLVASCLCSTSQIKFYIDKRDGNGFIPSCTIYAGAAISSWAIQSKGNIIYGIHCTTSSKGSVCTFNFDATTIGTTTIDTSLTAYSIDSTQTDTEGGCSLVVDSTGNYLHAAWSSKNSTYPNSFNIRYCKGTINSDGSVTWGSVRQVTSINASDYNITTPTIILRQDNNPGIISSYVSSSANYIRFDYYDGTEWHTGEIQIYSGGAYAQSNPCAIFVPQSINGLANGRIWVSWVSGDSSDNNAIGVSYSDDNGATWSSRTKLSGSIFYAPTIAFNTDNEGFILCYNNDSNIYRTTWDASTGWSGVVSIISGGGKQYPSAIGEIFNFTIPLFIYKDGQTGQIGVKFRGRWTVGEGYTLTMQTPTTLTDGQQVPIADFEVKQEDVDLELDNIDTEKFIFKGSNLNTDNASIKILGKDNKLNAIAYAIA</sequence>
<accession>A5MYJ9</accession>
<evidence type="ECO:0000313" key="3">
    <source>
        <dbReference type="Proteomes" id="UP000002411"/>
    </source>
</evidence>
<dbReference type="EMBL" id="CP000673">
    <property type="protein sequence ID" value="EDK33945.1"/>
    <property type="molecule type" value="Genomic_DNA"/>
</dbReference>
<dbReference type="KEGG" id="ckl:CKL_1933"/>
<protein>
    <submittedName>
        <fullName evidence="2">Predicted phage tail fibre protein</fullName>
    </submittedName>
</protein>
<name>A5MYJ9_CLOK5</name>
<proteinExistence type="predicted"/>
<dbReference type="InterPro" id="IPR051934">
    <property type="entry name" value="Phage_Tail_Fiber_Structural"/>
</dbReference>
<evidence type="ECO:0000259" key="1">
    <source>
        <dbReference type="Pfam" id="PF12571"/>
    </source>
</evidence>
<gene>
    <name evidence="2" type="ordered locus">CKL_1933</name>
</gene>
<dbReference type="InterPro" id="IPR036278">
    <property type="entry name" value="Sialidase_sf"/>
</dbReference>
<dbReference type="Proteomes" id="UP000002411">
    <property type="component" value="Chromosome"/>
</dbReference>
<dbReference type="SUPFAM" id="SSF50939">
    <property type="entry name" value="Sialidases"/>
    <property type="match status" value="2"/>
</dbReference>
<reference evidence="2 3" key="1">
    <citation type="journal article" date="2008" name="Proc. Natl. Acad. Sci. U.S.A.">
        <title>The genome of Clostridium kluyveri, a strict anaerobe with unique metabolic features.</title>
        <authorList>
            <person name="Seedorf H."/>
            <person name="Fricke W.F."/>
            <person name="Veith B."/>
            <person name="Brueggemann H."/>
            <person name="Liesegang H."/>
            <person name="Strittmatter A."/>
            <person name="Miethke M."/>
            <person name="Buckel W."/>
            <person name="Hinderberger J."/>
            <person name="Li F."/>
            <person name="Hagemeier C."/>
            <person name="Thauer R.K."/>
            <person name="Gottschalk G."/>
        </authorList>
    </citation>
    <scope>NUCLEOTIDE SEQUENCE [LARGE SCALE GENOMIC DNA]</scope>
    <source>
        <strain evidence="3">ATCC 8527 / DSM 555 / NCIMB 10680</strain>
    </source>
</reference>
<keyword evidence="3" id="KW-1185">Reference proteome</keyword>
<dbReference type="eggNOG" id="COG5301">
    <property type="taxonomic scope" value="Bacteria"/>
</dbReference>
<dbReference type="CDD" id="cd15482">
    <property type="entry name" value="Sialidase_non-viral"/>
    <property type="match status" value="1"/>
</dbReference>
<dbReference type="InterPro" id="IPR022225">
    <property type="entry name" value="Phage_tail_fibre_N"/>
</dbReference>
<dbReference type="HOGENOM" id="CLU_264589_0_0_9"/>
<dbReference type="Gene3D" id="2.120.10.10">
    <property type="match status" value="2"/>
</dbReference>
<dbReference type="RefSeq" id="WP_012102324.1">
    <property type="nucleotide sequence ID" value="NC_009706.1"/>
</dbReference>
<evidence type="ECO:0000313" key="2">
    <source>
        <dbReference type="EMBL" id="EDK33945.1"/>
    </source>
</evidence>
<dbReference type="Pfam" id="PF12571">
    <property type="entry name" value="Phage_tail_fib"/>
    <property type="match status" value="1"/>
</dbReference>
<dbReference type="AlphaFoldDB" id="A5MYJ9"/>
<dbReference type="PANTHER" id="PTHR35191">
    <property type="entry name" value="PROPHAGE SIDE TAIL FIBER PROTEIN HOMOLOG STFQ-RELATED"/>
    <property type="match status" value="1"/>
</dbReference>
<dbReference type="PANTHER" id="PTHR35191:SF1">
    <property type="entry name" value="PROPHAGE SIDE TAIL FIBER PROTEIN HOMOLOG STFQ-RELATED"/>
    <property type="match status" value="1"/>
</dbReference>